<reference evidence="3" key="1">
    <citation type="journal article" date="2011" name="Science">
        <title>The plant cell wall-decomposing machinery underlies the functional diversity of forest fungi.</title>
        <authorList>
            <person name="Eastwood D.C."/>
            <person name="Floudas D."/>
            <person name="Binder M."/>
            <person name="Majcherczyk A."/>
            <person name="Schneider P."/>
            <person name="Aerts A."/>
            <person name="Asiegbu F.O."/>
            <person name="Baker S.E."/>
            <person name="Barry K."/>
            <person name="Bendiksby M."/>
            <person name="Blumentritt M."/>
            <person name="Coutinho P.M."/>
            <person name="Cullen D."/>
            <person name="de Vries R.P."/>
            <person name="Gathman A."/>
            <person name="Goodell B."/>
            <person name="Henrissat B."/>
            <person name="Ihrmark K."/>
            <person name="Kauserud H."/>
            <person name="Kohler A."/>
            <person name="LaButti K."/>
            <person name="Lapidus A."/>
            <person name="Lavin J.L."/>
            <person name="Lee Y.-H."/>
            <person name="Lindquist E."/>
            <person name="Lilly W."/>
            <person name="Lucas S."/>
            <person name="Morin E."/>
            <person name="Murat C."/>
            <person name="Oguiza J.A."/>
            <person name="Park J."/>
            <person name="Pisabarro A.G."/>
            <person name="Riley R."/>
            <person name="Rosling A."/>
            <person name="Salamov A."/>
            <person name="Schmidt O."/>
            <person name="Schmutz J."/>
            <person name="Skrede I."/>
            <person name="Stenlid J."/>
            <person name="Wiebenga A."/>
            <person name="Xie X."/>
            <person name="Kuees U."/>
            <person name="Hibbett D.S."/>
            <person name="Hoffmeister D."/>
            <person name="Hoegberg N."/>
            <person name="Martin F."/>
            <person name="Grigoriev I.V."/>
            <person name="Watkinson S.C."/>
        </authorList>
    </citation>
    <scope>NUCLEOTIDE SEQUENCE [LARGE SCALE GENOMIC DNA]</scope>
    <source>
        <strain evidence="3">S7.9</strain>
    </source>
</reference>
<dbReference type="RefSeq" id="XP_007317472.1">
    <property type="nucleotide sequence ID" value="XM_007317410.1"/>
</dbReference>
<proteinExistence type="predicted"/>
<dbReference type="HOGENOM" id="CLU_022730_3_1_1"/>
<dbReference type="Gene3D" id="3.30.9.10">
    <property type="entry name" value="D-Amino Acid Oxidase, subunit A, domain 2"/>
    <property type="match status" value="1"/>
</dbReference>
<sequence length="496" mass="53689">MQILPILLNQSDHHQSLLSAPPTIPLCPARLPSTNPTASFWLDSAPDVNPLAREGSEGPLTTDADICIIGSGITGVGTAYHLAEAVQYLEFAGYHGPLKIVILEARDFCSGATGRNGGHLTPVAFRNFHNVAAQYGTDEAIRSVALEEHTAATLVSIIHEHNLEDEVDLVEGGNLRLLFTEKEVANAKRGLSAADQAGVSFEGIEWMDKKDVQARFGPSYPAIRIPGHNVWPLKLVTKLYQLAQARSSPNFALALHTHTPVTGISCVSAADITCQSRRYILETPRGHIACSRIVHATNGYASHLLPFLTGPKGIIPVRGQVVALRAVANAKTIGNNGWGANEGFEYWFPRPVAAATESPLVILGGGRETAESFEHYEDDDSVLDPAVGRVLRDFLPAVFQGKYRAGREPEMEWSGIMGYTKIGDPLVGPVIDLSNPGSNAYPGQYIAAGYSGHGMPRAFACGEVISQMIVSELVEKEWTSPTWLPVRYLTWNRVET</sequence>
<dbReference type="OrthoDB" id="429143at2759"/>
<dbReference type="GeneID" id="18816467"/>
<dbReference type="InterPro" id="IPR036188">
    <property type="entry name" value="FAD/NAD-bd_sf"/>
</dbReference>
<dbReference type="GO" id="GO:0005737">
    <property type="term" value="C:cytoplasm"/>
    <property type="evidence" value="ECO:0007669"/>
    <property type="project" value="TreeGrafter"/>
</dbReference>
<gene>
    <name evidence="2" type="ORF">SERLADRAFT_448325</name>
</gene>
<evidence type="ECO:0000259" key="1">
    <source>
        <dbReference type="Pfam" id="PF01266"/>
    </source>
</evidence>
<dbReference type="AlphaFoldDB" id="F8NV88"/>
<accession>F8NV88</accession>
<dbReference type="Pfam" id="PF01266">
    <property type="entry name" value="DAO"/>
    <property type="match status" value="1"/>
</dbReference>
<dbReference type="Proteomes" id="UP000008064">
    <property type="component" value="Unassembled WGS sequence"/>
</dbReference>
<dbReference type="SUPFAM" id="SSF51971">
    <property type="entry name" value="Nucleotide-binding domain"/>
    <property type="match status" value="1"/>
</dbReference>
<dbReference type="PANTHER" id="PTHR13847">
    <property type="entry name" value="SARCOSINE DEHYDROGENASE-RELATED"/>
    <property type="match status" value="1"/>
</dbReference>
<protein>
    <recommendedName>
        <fullName evidence="1">FAD dependent oxidoreductase domain-containing protein</fullName>
    </recommendedName>
</protein>
<dbReference type="PANTHER" id="PTHR13847:SF260">
    <property type="entry name" value="FAD DEPENDENT OXIDOREDUCTASE DOMAIN-CONTAINING PROTEIN"/>
    <property type="match status" value="1"/>
</dbReference>
<feature type="domain" description="FAD dependent oxidoreductase" evidence="1">
    <location>
        <begin position="65"/>
        <end position="468"/>
    </location>
</feature>
<evidence type="ECO:0000313" key="2">
    <source>
        <dbReference type="EMBL" id="EGO25350.1"/>
    </source>
</evidence>
<dbReference type="KEGG" id="sla:SERLADRAFT_448325"/>
<name>F8NV88_SERL9</name>
<dbReference type="Gene3D" id="3.50.50.60">
    <property type="entry name" value="FAD/NAD(P)-binding domain"/>
    <property type="match status" value="1"/>
</dbReference>
<organism evidence="3">
    <name type="scientific">Serpula lacrymans var. lacrymans (strain S7.9)</name>
    <name type="common">Dry rot fungus</name>
    <dbReference type="NCBI Taxonomy" id="578457"/>
    <lineage>
        <taxon>Eukaryota</taxon>
        <taxon>Fungi</taxon>
        <taxon>Dikarya</taxon>
        <taxon>Basidiomycota</taxon>
        <taxon>Agaricomycotina</taxon>
        <taxon>Agaricomycetes</taxon>
        <taxon>Agaricomycetidae</taxon>
        <taxon>Boletales</taxon>
        <taxon>Coniophorineae</taxon>
        <taxon>Serpulaceae</taxon>
        <taxon>Serpula</taxon>
    </lineage>
</organism>
<evidence type="ECO:0000313" key="3">
    <source>
        <dbReference type="Proteomes" id="UP000008064"/>
    </source>
</evidence>
<dbReference type="EMBL" id="GL945433">
    <property type="protein sequence ID" value="EGO25350.1"/>
    <property type="molecule type" value="Genomic_DNA"/>
</dbReference>
<dbReference type="InterPro" id="IPR006076">
    <property type="entry name" value="FAD-dep_OxRdtase"/>
</dbReference>